<name>A0AAU9TLX1_EUPED</name>
<dbReference type="Proteomes" id="UP001153954">
    <property type="component" value="Unassembled WGS sequence"/>
</dbReference>
<protein>
    <submittedName>
        <fullName evidence="1">Uncharacterized protein</fullName>
    </submittedName>
</protein>
<proteinExistence type="predicted"/>
<accession>A0AAU9TLX1</accession>
<comment type="caution">
    <text evidence="1">The sequence shown here is derived from an EMBL/GenBank/DDBJ whole genome shotgun (WGS) entry which is preliminary data.</text>
</comment>
<gene>
    <name evidence="1" type="ORF">EEDITHA_LOCUS3939</name>
</gene>
<evidence type="ECO:0000313" key="2">
    <source>
        <dbReference type="Proteomes" id="UP001153954"/>
    </source>
</evidence>
<sequence>MGARRAKTRYSEAAQRGPAGFCAETVDFIPHRLPKFGAIARWDTPSRAALSGAKRRVPLREMGDREMGRMSLALSSNAWWTKNNLTIIEIMT</sequence>
<reference evidence="1" key="1">
    <citation type="submission" date="2022-03" db="EMBL/GenBank/DDBJ databases">
        <authorList>
            <person name="Tunstrom K."/>
        </authorList>
    </citation>
    <scope>NUCLEOTIDE SEQUENCE</scope>
</reference>
<dbReference type="EMBL" id="CAKOGL010000006">
    <property type="protein sequence ID" value="CAH2087704.1"/>
    <property type="molecule type" value="Genomic_DNA"/>
</dbReference>
<dbReference type="AlphaFoldDB" id="A0AAU9TLX1"/>
<evidence type="ECO:0000313" key="1">
    <source>
        <dbReference type="EMBL" id="CAH2087704.1"/>
    </source>
</evidence>
<keyword evidence="2" id="KW-1185">Reference proteome</keyword>
<organism evidence="1 2">
    <name type="scientific">Euphydryas editha</name>
    <name type="common">Edith's checkerspot</name>
    <dbReference type="NCBI Taxonomy" id="104508"/>
    <lineage>
        <taxon>Eukaryota</taxon>
        <taxon>Metazoa</taxon>
        <taxon>Ecdysozoa</taxon>
        <taxon>Arthropoda</taxon>
        <taxon>Hexapoda</taxon>
        <taxon>Insecta</taxon>
        <taxon>Pterygota</taxon>
        <taxon>Neoptera</taxon>
        <taxon>Endopterygota</taxon>
        <taxon>Lepidoptera</taxon>
        <taxon>Glossata</taxon>
        <taxon>Ditrysia</taxon>
        <taxon>Papilionoidea</taxon>
        <taxon>Nymphalidae</taxon>
        <taxon>Nymphalinae</taxon>
        <taxon>Euphydryas</taxon>
    </lineage>
</organism>